<feature type="repeat" description="ANK" evidence="7">
    <location>
        <begin position="371"/>
        <end position="394"/>
    </location>
</feature>
<gene>
    <name evidence="11" type="ORF">QYE76_000988</name>
</gene>
<dbReference type="SMART" id="SM00248">
    <property type="entry name" value="ANK"/>
    <property type="match status" value="7"/>
</dbReference>
<feature type="transmembrane region" description="Helical" evidence="9">
    <location>
        <begin position="523"/>
        <end position="546"/>
    </location>
</feature>
<evidence type="ECO:0000256" key="3">
    <source>
        <dbReference type="ARBA" id="ARBA00022737"/>
    </source>
</evidence>
<dbReference type="PROSITE" id="PS50088">
    <property type="entry name" value="ANK_REPEAT"/>
    <property type="match status" value="3"/>
</dbReference>
<evidence type="ECO:0000256" key="7">
    <source>
        <dbReference type="PROSITE-ProRule" id="PRU00023"/>
    </source>
</evidence>
<dbReference type="PANTHER" id="PTHR24186">
    <property type="entry name" value="PROTEIN PHOSPHATASE 1 REGULATORY SUBUNIT"/>
    <property type="match status" value="1"/>
</dbReference>
<evidence type="ECO:0000256" key="5">
    <source>
        <dbReference type="ARBA" id="ARBA00023043"/>
    </source>
</evidence>
<evidence type="ECO:0000256" key="6">
    <source>
        <dbReference type="ARBA" id="ARBA00023136"/>
    </source>
</evidence>
<keyword evidence="6 9" id="KW-0472">Membrane</keyword>
<feature type="transmembrane region" description="Helical" evidence="9">
    <location>
        <begin position="590"/>
        <end position="616"/>
    </location>
</feature>
<evidence type="ECO:0000259" key="10">
    <source>
        <dbReference type="Pfam" id="PF13962"/>
    </source>
</evidence>
<feature type="transmembrane region" description="Helical" evidence="9">
    <location>
        <begin position="474"/>
        <end position="493"/>
    </location>
</feature>
<dbReference type="Pfam" id="PF13962">
    <property type="entry name" value="PGG"/>
    <property type="match status" value="1"/>
</dbReference>
<dbReference type="InterPro" id="IPR026961">
    <property type="entry name" value="PGG_dom"/>
</dbReference>
<feature type="domain" description="PGG" evidence="10">
    <location>
        <begin position="466"/>
        <end position="583"/>
    </location>
</feature>
<keyword evidence="3" id="KW-0677">Repeat</keyword>
<feature type="region of interest" description="Disordered" evidence="8">
    <location>
        <begin position="1"/>
        <end position="21"/>
    </location>
</feature>
<keyword evidence="4 9" id="KW-1133">Transmembrane helix</keyword>
<name>A0AAD8VYX2_LOLMU</name>
<feature type="compositionally biased region" description="Basic and acidic residues" evidence="8">
    <location>
        <begin position="1"/>
        <end position="16"/>
    </location>
</feature>
<comment type="subcellular location">
    <subcellularLocation>
        <location evidence="1">Membrane</location>
        <topology evidence="1">Multi-pass membrane protein</topology>
    </subcellularLocation>
</comment>
<evidence type="ECO:0000256" key="8">
    <source>
        <dbReference type="SAM" id="MobiDB-lite"/>
    </source>
</evidence>
<comment type="caution">
    <text evidence="11">The sequence shown here is derived from an EMBL/GenBank/DDBJ whole genome shotgun (WGS) entry which is preliminary data.</text>
</comment>
<dbReference type="EMBL" id="JAUUTY010000005">
    <property type="protein sequence ID" value="KAK1626673.1"/>
    <property type="molecule type" value="Genomic_DNA"/>
</dbReference>
<feature type="repeat" description="ANK" evidence="7">
    <location>
        <begin position="114"/>
        <end position="136"/>
    </location>
</feature>
<dbReference type="GO" id="GO:0005886">
    <property type="term" value="C:plasma membrane"/>
    <property type="evidence" value="ECO:0007669"/>
    <property type="project" value="TreeGrafter"/>
</dbReference>
<dbReference type="InterPro" id="IPR036770">
    <property type="entry name" value="Ankyrin_rpt-contain_sf"/>
</dbReference>
<dbReference type="Pfam" id="PF12796">
    <property type="entry name" value="Ank_2"/>
    <property type="match status" value="2"/>
</dbReference>
<keyword evidence="2 9" id="KW-0812">Transmembrane</keyword>
<evidence type="ECO:0000313" key="11">
    <source>
        <dbReference type="EMBL" id="KAK1626673.1"/>
    </source>
</evidence>
<organism evidence="11 12">
    <name type="scientific">Lolium multiflorum</name>
    <name type="common">Italian ryegrass</name>
    <name type="synonym">Lolium perenne subsp. multiflorum</name>
    <dbReference type="NCBI Taxonomy" id="4521"/>
    <lineage>
        <taxon>Eukaryota</taxon>
        <taxon>Viridiplantae</taxon>
        <taxon>Streptophyta</taxon>
        <taxon>Embryophyta</taxon>
        <taxon>Tracheophyta</taxon>
        <taxon>Spermatophyta</taxon>
        <taxon>Magnoliopsida</taxon>
        <taxon>Liliopsida</taxon>
        <taxon>Poales</taxon>
        <taxon>Poaceae</taxon>
        <taxon>BOP clade</taxon>
        <taxon>Pooideae</taxon>
        <taxon>Poodae</taxon>
        <taxon>Poeae</taxon>
        <taxon>Poeae Chloroplast Group 2 (Poeae type)</taxon>
        <taxon>Loliodinae</taxon>
        <taxon>Loliinae</taxon>
        <taxon>Lolium</taxon>
    </lineage>
</organism>
<evidence type="ECO:0000256" key="2">
    <source>
        <dbReference type="ARBA" id="ARBA00022692"/>
    </source>
</evidence>
<accession>A0AAD8VYX2</accession>
<dbReference type="InterPro" id="IPR002110">
    <property type="entry name" value="Ankyrin_rpt"/>
</dbReference>
<evidence type="ECO:0000313" key="12">
    <source>
        <dbReference type="Proteomes" id="UP001231189"/>
    </source>
</evidence>
<protein>
    <recommendedName>
        <fullName evidence="10">PGG domain-containing protein</fullName>
    </recommendedName>
</protein>
<proteinExistence type="predicted"/>
<keyword evidence="5 7" id="KW-0040">ANK repeat</keyword>
<feature type="transmembrane region" description="Helical" evidence="9">
    <location>
        <begin position="558"/>
        <end position="584"/>
    </location>
</feature>
<dbReference type="Gene3D" id="1.25.40.20">
    <property type="entry name" value="Ankyrin repeat-containing domain"/>
    <property type="match status" value="2"/>
</dbReference>
<dbReference type="Proteomes" id="UP001231189">
    <property type="component" value="Unassembled WGS sequence"/>
</dbReference>
<keyword evidence="12" id="KW-1185">Reference proteome</keyword>
<evidence type="ECO:0000256" key="9">
    <source>
        <dbReference type="SAM" id="Phobius"/>
    </source>
</evidence>
<dbReference type="SUPFAM" id="SSF48403">
    <property type="entry name" value="Ankyrin repeat"/>
    <property type="match status" value="1"/>
</dbReference>
<evidence type="ECO:0000256" key="4">
    <source>
        <dbReference type="ARBA" id="ARBA00022989"/>
    </source>
</evidence>
<evidence type="ECO:0000256" key="1">
    <source>
        <dbReference type="ARBA" id="ARBA00004141"/>
    </source>
</evidence>
<dbReference type="AlphaFoldDB" id="A0AAD8VYX2"/>
<feature type="repeat" description="ANK" evidence="7">
    <location>
        <begin position="265"/>
        <end position="299"/>
    </location>
</feature>
<reference evidence="11" key="1">
    <citation type="submission" date="2023-07" db="EMBL/GenBank/DDBJ databases">
        <title>A chromosome-level genome assembly of Lolium multiflorum.</title>
        <authorList>
            <person name="Chen Y."/>
            <person name="Copetti D."/>
            <person name="Kolliker R."/>
            <person name="Studer B."/>
        </authorList>
    </citation>
    <scope>NUCLEOTIDE SEQUENCE</scope>
    <source>
        <strain evidence="11">02402/16</strain>
        <tissue evidence="11">Leaf</tissue>
    </source>
</reference>
<sequence>MQPAESREEAKLEVQPHQHQHPPELLMAARAGDWAKLRAILRNDDAATRPVVFAPEVVVDIERVDIAVDRVETLELDSILHVVAASSAVGHGRLTCATMIHAKAKHLLDAGNRNGDTPLHYAARAGGIEMLSHLISLARAEPGGGGDARVNEVLRKTNKQGETALHDALRLGDKKSMKKMVNKLMEEDAELACIPRENATSPLYLAVSLGLDEIADLLHSKNSDLSYSGPDGQNALHIGVLRGKAMTKKLLDWNNVLTKQVDQCTGSTPLHIAISWGSRCKAVIKLLLERDESSAFQGDNLGLFPIHVAAMRNSWSTIRILLKKAPTCAELRDTQGQTFLHVAIKNQRPSMFGGWHSHKLFPSILNVQDNDGNTPLHLAATVGNQWSFYLLIRNPKVQLDLVNNLGQTPMDIAWKMVPQGLNYVLHPRNRIYVLLKGAGAKTGTYGRCDLFLNRHVQQINEKEEEKKITDSSQIIGIGSVLIVTVAFAAAFTLPGGFRTEDLKGKPNTAGIAVLAEEPVFKAFIVFNTLALVCSGLATMNVMFAGVPAVDIRTRMSAFVISIVFVYISAKSLAAAFMLGLYVVMAPAAPVTTYISCAIVALFLFLDVAWFIFMVAVGERSRFIDPLQEYFWCKIT</sequence>
<dbReference type="PROSITE" id="PS50297">
    <property type="entry name" value="ANK_REP_REGION"/>
    <property type="match status" value="3"/>
</dbReference>
<dbReference type="PANTHER" id="PTHR24186:SF50">
    <property type="entry name" value="ANKYRIN REPEAT-CONTAINING PROTEIN ITN1-LIKE ISOFORM X1"/>
    <property type="match status" value="1"/>
</dbReference>